<dbReference type="AlphaFoldDB" id="A0A6N8IWV0"/>
<evidence type="ECO:0000313" key="4">
    <source>
        <dbReference type="Proteomes" id="UP000469385"/>
    </source>
</evidence>
<accession>A0A6N8IWV0</accession>
<sequence>MSQNALHTLSEALLAARRAGPALDDAAYARHIGSADDAYAVQHAQLAALDGAGTVPRHWKSGGASREATLTHAPLPRAGVLASGADASQLGLRHLLVEAEIALRLARDVTAAQAAALSHGAVDGLVDAMCVSIEMVDSRWERYREAPALLKLADFQSHGALVLGEFVPYQARDWARQECRVRIGDCKWRLFTGTHSLGTPEWLLPIWLRHATAKTGATVPAGTVVTTGTWCGLLQARRGDVVEVGFDGVGEAKVRL</sequence>
<proteinExistence type="predicted"/>
<dbReference type="GO" id="GO:0008684">
    <property type="term" value="F:2-oxopent-4-enoate hydratase activity"/>
    <property type="evidence" value="ECO:0007669"/>
    <property type="project" value="TreeGrafter"/>
</dbReference>
<gene>
    <name evidence="3" type="ORF">GON04_18495</name>
</gene>
<comment type="caution">
    <text evidence="3">The sequence shown here is derived from an EMBL/GenBank/DDBJ whole genome shotgun (WGS) entry which is preliminary data.</text>
</comment>
<dbReference type="PANTHER" id="PTHR30143">
    <property type="entry name" value="ACID HYDRATASE"/>
    <property type="match status" value="1"/>
</dbReference>
<evidence type="ECO:0000259" key="2">
    <source>
        <dbReference type="Pfam" id="PF01557"/>
    </source>
</evidence>
<dbReference type="InterPro" id="IPR011234">
    <property type="entry name" value="Fumarylacetoacetase-like_C"/>
</dbReference>
<evidence type="ECO:0000313" key="3">
    <source>
        <dbReference type="EMBL" id="MVQ31454.1"/>
    </source>
</evidence>
<dbReference type="EMBL" id="WSEL01000009">
    <property type="protein sequence ID" value="MVQ31454.1"/>
    <property type="molecule type" value="Genomic_DNA"/>
</dbReference>
<dbReference type="PANTHER" id="PTHR30143:SF0">
    <property type="entry name" value="2-KETO-4-PENTENOATE HYDRATASE"/>
    <property type="match status" value="1"/>
</dbReference>
<name>A0A6N8IWV0_9BURK</name>
<keyword evidence="4" id="KW-1185">Reference proteome</keyword>
<keyword evidence="1" id="KW-0456">Lyase</keyword>
<dbReference type="RefSeq" id="WP_181653655.1">
    <property type="nucleotide sequence ID" value="NZ_WSEL01000009.1"/>
</dbReference>
<dbReference type="Gene3D" id="3.90.850.10">
    <property type="entry name" value="Fumarylacetoacetase-like, C-terminal domain"/>
    <property type="match status" value="1"/>
</dbReference>
<organism evidence="3 4">
    <name type="scientific">Ramlibacter pinisoli</name>
    <dbReference type="NCBI Taxonomy" id="2682844"/>
    <lineage>
        <taxon>Bacteria</taxon>
        <taxon>Pseudomonadati</taxon>
        <taxon>Pseudomonadota</taxon>
        <taxon>Betaproteobacteria</taxon>
        <taxon>Burkholderiales</taxon>
        <taxon>Comamonadaceae</taxon>
        <taxon>Ramlibacter</taxon>
    </lineage>
</organism>
<feature type="domain" description="Fumarylacetoacetase-like C-terminal" evidence="2">
    <location>
        <begin position="94"/>
        <end position="254"/>
    </location>
</feature>
<dbReference type="Pfam" id="PF01557">
    <property type="entry name" value="FAA_hydrolase"/>
    <property type="match status" value="1"/>
</dbReference>
<evidence type="ECO:0000256" key="1">
    <source>
        <dbReference type="ARBA" id="ARBA00023239"/>
    </source>
</evidence>
<dbReference type="Proteomes" id="UP000469385">
    <property type="component" value="Unassembled WGS sequence"/>
</dbReference>
<dbReference type="SUPFAM" id="SSF56529">
    <property type="entry name" value="FAH"/>
    <property type="match status" value="1"/>
</dbReference>
<dbReference type="InterPro" id="IPR050772">
    <property type="entry name" value="Hydratase-Decarb/MhpD_sf"/>
</dbReference>
<dbReference type="GO" id="GO:0005737">
    <property type="term" value="C:cytoplasm"/>
    <property type="evidence" value="ECO:0007669"/>
    <property type="project" value="TreeGrafter"/>
</dbReference>
<protein>
    <submittedName>
        <fullName evidence="3">2-keto-4-pentenoate hydratase</fullName>
    </submittedName>
</protein>
<dbReference type="InterPro" id="IPR036663">
    <property type="entry name" value="Fumarylacetoacetase_C_sf"/>
</dbReference>
<reference evidence="3 4" key="1">
    <citation type="submission" date="2019-12" db="EMBL/GenBank/DDBJ databases">
        <authorList>
            <person name="Huq M.A."/>
        </authorList>
    </citation>
    <scope>NUCLEOTIDE SEQUENCE [LARGE SCALE GENOMIC DNA]</scope>
    <source>
        <strain evidence="3 4">MAH-25</strain>
    </source>
</reference>